<keyword evidence="2" id="KW-1133">Transmembrane helix</keyword>
<keyword evidence="2" id="KW-0472">Membrane</keyword>
<dbReference type="InParanoid" id="A0A420XLX6"/>
<feature type="transmembrane region" description="Helical" evidence="2">
    <location>
        <begin position="324"/>
        <end position="341"/>
    </location>
</feature>
<evidence type="ECO:0000256" key="2">
    <source>
        <dbReference type="SAM" id="Phobius"/>
    </source>
</evidence>
<proteinExistence type="predicted"/>
<feature type="transmembrane region" description="Helical" evidence="2">
    <location>
        <begin position="261"/>
        <end position="279"/>
    </location>
</feature>
<evidence type="ECO:0008006" key="5">
    <source>
        <dbReference type="Google" id="ProtNLM"/>
    </source>
</evidence>
<accession>A0A420XLX6</accession>
<comment type="caution">
    <text evidence="3">The sequence shown here is derived from an EMBL/GenBank/DDBJ whole genome shotgun (WGS) entry which is preliminary data.</text>
</comment>
<dbReference type="Proteomes" id="UP000281955">
    <property type="component" value="Unassembled WGS sequence"/>
</dbReference>
<reference evidence="3 4" key="1">
    <citation type="submission" date="2018-10" db="EMBL/GenBank/DDBJ databases">
        <title>Genomic Encyclopedia of Archaeal and Bacterial Type Strains, Phase II (KMG-II): from individual species to whole genera.</title>
        <authorList>
            <person name="Goeker M."/>
        </authorList>
    </citation>
    <scope>NUCLEOTIDE SEQUENCE [LARGE SCALE GENOMIC DNA]</scope>
    <source>
        <strain evidence="3 4">RP-AC37</strain>
    </source>
</reference>
<keyword evidence="4" id="KW-1185">Reference proteome</keyword>
<feature type="transmembrane region" description="Helical" evidence="2">
    <location>
        <begin position="148"/>
        <end position="166"/>
    </location>
</feature>
<sequence length="701" mass="70011">MAPSDRSPEPPGTTTSRPPGSLLQRDPRSGGLSLDGALPTDDRLEVVHVPADRARWTARLARAYDVLSWPVRAVGLVAVVAGLRLWDSPSAGGPSGRVLAHAWVTQHAAALGSHDHRSAAPPLGWLALGAWTGSGAGVGAAPGVVATALELGLVAHTVSAALVWVLARRVGLTRPAAVAAVLAYGLSPAVLPGAREVSLVVLATPWALLAVVLSTARTRRAVALPAAALALAVATLTAPAAAAVLPLVAALAWRGRAAWRAYAVAGALLLAVGAGWLVVADRSGLWPALDRPGGTGPALDGLLHRLSGAWSPGGAGSLVSTDPLLVLGGLVAAVLLVVLGAPRTRLLGAGTAVAALAAWLWAPEGTGLLAVFLPLGAVSAAAAGALVVDRARAVGPRGTAGLTAVGVIALAGAALAWVPDDYRTVTAGDAAPQVSARDWLAVNVPATDTLLSDDATVLDLRADGRTAARTSSASDVPALAQPDADGTLLSTPPARWQDLDVVVSTRALRSLASSTAYVSDSLTSSTVLASFGSGADRVEVRRVNALGAGSAGAQAREDTTASAGVGAQLARNPRLSLSSPARALLVGGHVDARLVTLLALALQDQPVTVVGFPAAPGESAERPRRAAEVVSLDGAPVSVDSPGVLALRSLVAAQRAPYSAATVSVGNGALVVSYPASPASGLLPAPGQEPTPETSLLPKGP</sequence>
<dbReference type="EMBL" id="RBWV01000014">
    <property type="protein sequence ID" value="RKS71308.1"/>
    <property type="molecule type" value="Genomic_DNA"/>
</dbReference>
<feature type="transmembrane region" description="Helical" evidence="2">
    <location>
        <begin position="368"/>
        <end position="388"/>
    </location>
</feature>
<feature type="compositionally biased region" description="Low complexity" evidence="1">
    <location>
        <begin position="12"/>
        <end position="21"/>
    </location>
</feature>
<dbReference type="RefSeq" id="WP_121194392.1">
    <property type="nucleotide sequence ID" value="NZ_RBWV01000014.1"/>
</dbReference>
<evidence type="ECO:0000313" key="4">
    <source>
        <dbReference type="Proteomes" id="UP000281955"/>
    </source>
</evidence>
<gene>
    <name evidence="3" type="ORF">CLV35_3104</name>
</gene>
<feature type="transmembrane region" description="Helical" evidence="2">
    <location>
        <begin position="222"/>
        <end position="249"/>
    </location>
</feature>
<name>A0A420XLX6_9ACTN</name>
<feature type="region of interest" description="Disordered" evidence="1">
    <location>
        <begin position="1"/>
        <end position="37"/>
    </location>
</feature>
<protein>
    <recommendedName>
        <fullName evidence="5">4-amino-4-deoxy-L-arabinose transferase-like glycosyltransferase</fullName>
    </recommendedName>
</protein>
<organism evidence="3 4">
    <name type="scientific">Motilibacter peucedani</name>
    <dbReference type="NCBI Taxonomy" id="598650"/>
    <lineage>
        <taxon>Bacteria</taxon>
        <taxon>Bacillati</taxon>
        <taxon>Actinomycetota</taxon>
        <taxon>Actinomycetes</taxon>
        <taxon>Motilibacterales</taxon>
        <taxon>Motilibacteraceae</taxon>
        <taxon>Motilibacter</taxon>
    </lineage>
</organism>
<keyword evidence="2" id="KW-0812">Transmembrane</keyword>
<feature type="transmembrane region" description="Helical" evidence="2">
    <location>
        <begin position="346"/>
        <end position="362"/>
    </location>
</feature>
<dbReference type="OrthoDB" id="3207667at2"/>
<feature type="region of interest" description="Disordered" evidence="1">
    <location>
        <begin position="681"/>
        <end position="701"/>
    </location>
</feature>
<dbReference type="AlphaFoldDB" id="A0A420XLX6"/>
<evidence type="ECO:0000256" key="1">
    <source>
        <dbReference type="SAM" id="MobiDB-lite"/>
    </source>
</evidence>
<feature type="transmembrane region" description="Helical" evidence="2">
    <location>
        <begin position="400"/>
        <end position="418"/>
    </location>
</feature>
<feature type="transmembrane region" description="Helical" evidence="2">
    <location>
        <begin position="198"/>
        <end position="216"/>
    </location>
</feature>
<evidence type="ECO:0000313" key="3">
    <source>
        <dbReference type="EMBL" id="RKS71308.1"/>
    </source>
</evidence>